<evidence type="ECO:0000313" key="3">
    <source>
        <dbReference type="Proteomes" id="UP000324222"/>
    </source>
</evidence>
<evidence type="ECO:0000313" key="2">
    <source>
        <dbReference type="EMBL" id="MPC62868.1"/>
    </source>
</evidence>
<evidence type="ECO:0000256" key="1">
    <source>
        <dbReference type="SAM" id="MobiDB-lite"/>
    </source>
</evidence>
<reference evidence="2 3" key="1">
    <citation type="submission" date="2019-05" db="EMBL/GenBank/DDBJ databases">
        <title>Another draft genome of Portunus trituberculatus and its Hox gene families provides insights of decapod evolution.</title>
        <authorList>
            <person name="Jeong J.-H."/>
            <person name="Song I."/>
            <person name="Kim S."/>
            <person name="Choi T."/>
            <person name="Kim D."/>
            <person name="Ryu S."/>
            <person name="Kim W."/>
        </authorList>
    </citation>
    <scope>NUCLEOTIDE SEQUENCE [LARGE SCALE GENOMIC DNA]</scope>
    <source>
        <tissue evidence="2">Muscle</tissue>
    </source>
</reference>
<proteinExistence type="predicted"/>
<sequence length="76" mass="8077">MGGGQGGGQRRRKGTSPAGHLPRAADPKQPRDAAPPQSPITAPHQHYHTNQPAAQHPYTGHRPTTPAGRLTPTNDY</sequence>
<accession>A0A5B7H108</accession>
<name>A0A5B7H108_PORTR</name>
<feature type="region of interest" description="Disordered" evidence="1">
    <location>
        <begin position="1"/>
        <end position="76"/>
    </location>
</feature>
<dbReference type="Proteomes" id="UP000324222">
    <property type="component" value="Unassembled WGS sequence"/>
</dbReference>
<keyword evidence="3" id="KW-1185">Reference proteome</keyword>
<dbReference type="AlphaFoldDB" id="A0A5B7H108"/>
<organism evidence="2 3">
    <name type="scientific">Portunus trituberculatus</name>
    <name type="common">Swimming crab</name>
    <name type="synonym">Neptunus trituberculatus</name>
    <dbReference type="NCBI Taxonomy" id="210409"/>
    <lineage>
        <taxon>Eukaryota</taxon>
        <taxon>Metazoa</taxon>
        <taxon>Ecdysozoa</taxon>
        <taxon>Arthropoda</taxon>
        <taxon>Crustacea</taxon>
        <taxon>Multicrustacea</taxon>
        <taxon>Malacostraca</taxon>
        <taxon>Eumalacostraca</taxon>
        <taxon>Eucarida</taxon>
        <taxon>Decapoda</taxon>
        <taxon>Pleocyemata</taxon>
        <taxon>Brachyura</taxon>
        <taxon>Eubrachyura</taxon>
        <taxon>Portunoidea</taxon>
        <taxon>Portunidae</taxon>
        <taxon>Portuninae</taxon>
        <taxon>Portunus</taxon>
    </lineage>
</organism>
<gene>
    <name evidence="2" type="ORF">E2C01_056958</name>
</gene>
<dbReference type="EMBL" id="VSRR010020137">
    <property type="protein sequence ID" value="MPC62868.1"/>
    <property type="molecule type" value="Genomic_DNA"/>
</dbReference>
<protein>
    <submittedName>
        <fullName evidence="2">Uncharacterized protein</fullName>
    </submittedName>
</protein>
<comment type="caution">
    <text evidence="2">The sequence shown here is derived from an EMBL/GenBank/DDBJ whole genome shotgun (WGS) entry which is preliminary data.</text>
</comment>